<evidence type="ECO:0000256" key="13">
    <source>
        <dbReference type="PIRSR" id="PIRSR000409-3"/>
    </source>
</evidence>
<dbReference type="SUPFAM" id="SSF46767">
    <property type="entry name" value="Methylated DNA-protein cysteine methyltransferase, C-terminal domain"/>
    <property type="match status" value="1"/>
</dbReference>
<dbReference type="InterPro" id="IPR018060">
    <property type="entry name" value="HTH_AraC"/>
</dbReference>
<dbReference type="SMART" id="SM00342">
    <property type="entry name" value="HTH_ARAC"/>
    <property type="match status" value="1"/>
</dbReference>
<feature type="binding site" evidence="13">
    <location>
        <position position="67"/>
    </location>
    <ligand>
        <name>Zn(2+)</name>
        <dbReference type="ChEBI" id="CHEBI:29105"/>
    </ligand>
</feature>
<organism evidence="15 16">
    <name type="scientific">Paracoccus alcaliphilus</name>
    <dbReference type="NCBI Taxonomy" id="34002"/>
    <lineage>
        <taxon>Bacteria</taxon>
        <taxon>Pseudomonadati</taxon>
        <taxon>Pseudomonadota</taxon>
        <taxon>Alphaproteobacteria</taxon>
        <taxon>Rhodobacterales</taxon>
        <taxon>Paracoccaceae</taxon>
        <taxon>Paracoccus</taxon>
    </lineage>
</organism>
<feature type="domain" description="HTH araC/xylS-type" evidence="14">
    <location>
        <begin position="104"/>
        <end position="178"/>
    </location>
</feature>
<evidence type="ECO:0000256" key="8">
    <source>
        <dbReference type="ARBA" id="ARBA00023159"/>
    </source>
</evidence>
<dbReference type="InterPro" id="IPR004026">
    <property type="entry name" value="Ada_DNA_repair_Zn-bd"/>
</dbReference>
<dbReference type="NCBIfam" id="TIGR00589">
    <property type="entry name" value="ogt"/>
    <property type="match status" value="1"/>
</dbReference>
<dbReference type="InterPro" id="IPR036631">
    <property type="entry name" value="MGMT_N_sf"/>
</dbReference>
<name>A0A1H8IUA6_9RHOB</name>
<comment type="catalytic activity">
    <reaction evidence="1">
        <text>a 4-O-methyl-thymidine in DNA + L-cysteinyl-[protein] = a thymidine in DNA + S-methyl-L-cysteinyl-[protein]</text>
        <dbReference type="Rhea" id="RHEA:53428"/>
        <dbReference type="Rhea" id="RHEA-COMP:10131"/>
        <dbReference type="Rhea" id="RHEA-COMP:10132"/>
        <dbReference type="Rhea" id="RHEA-COMP:13555"/>
        <dbReference type="Rhea" id="RHEA-COMP:13556"/>
        <dbReference type="ChEBI" id="CHEBI:29950"/>
        <dbReference type="ChEBI" id="CHEBI:82612"/>
        <dbReference type="ChEBI" id="CHEBI:137386"/>
        <dbReference type="ChEBI" id="CHEBI:137387"/>
        <dbReference type="EC" id="2.1.1.63"/>
    </reaction>
</comment>
<dbReference type="GO" id="GO:0003700">
    <property type="term" value="F:DNA-binding transcription factor activity"/>
    <property type="evidence" value="ECO:0007669"/>
    <property type="project" value="InterPro"/>
</dbReference>
<feature type="binding site" evidence="13">
    <location>
        <position position="40"/>
    </location>
    <ligand>
        <name>Zn(2+)</name>
        <dbReference type="ChEBI" id="CHEBI:29105"/>
    </ligand>
</feature>
<dbReference type="InterPro" id="IPR001497">
    <property type="entry name" value="MethylDNA_cys_MeTrfase_AS"/>
</dbReference>
<keyword evidence="4 15" id="KW-0489">Methyltransferase</keyword>
<feature type="active site" description="Nucleophile; methyl group acceptor from methylphosphotriester" evidence="12">
    <location>
        <position position="36"/>
    </location>
</feature>
<protein>
    <recommendedName>
        <fullName evidence="3">methylated-DNA--[protein]-cysteine S-methyltransferase</fullName>
        <ecNumber evidence="3">2.1.1.63</ecNumber>
    </recommendedName>
</protein>
<evidence type="ECO:0000256" key="7">
    <source>
        <dbReference type="ARBA" id="ARBA00023015"/>
    </source>
</evidence>
<evidence type="ECO:0000256" key="10">
    <source>
        <dbReference type="ARBA" id="ARBA00023204"/>
    </source>
</evidence>
<gene>
    <name evidence="15" type="ORF">SAMN04489859_101447</name>
</gene>
<evidence type="ECO:0000256" key="9">
    <source>
        <dbReference type="ARBA" id="ARBA00023163"/>
    </source>
</evidence>
<dbReference type="EC" id="2.1.1.63" evidence="3"/>
<dbReference type="SUPFAM" id="SSF46689">
    <property type="entry name" value="Homeodomain-like"/>
    <property type="match status" value="1"/>
</dbReference>
<dbReference type="Pfam" id="PF02805">
    <property type="entry name" value="Ada_Zn_binding"/>
    <property type="match status" value="1"/>
</dbReference>
<reference evidence="15 16" key="1">
    <citation type="submission" date="2016-10" db="EMBL/GenBank/DDBJ databases">
        <authorList>
            <person name="de Groot N.N."/>
        </authorList>
    </citation>
    <scope>NUCLEOTIDE SEQUENCE [LARGE SCALE GENOMIC DNA]</scope>
    <source>
        <strain evidence="15 16">DSM 8512</strain>
    </source>
</reference>
<keyword evidence="13" id="KW-0862">Zinc</keyword>
<dbReference type="Gene3D" id="3.30.160.70">
    <property type="entry name" value="Methylated DNA-protein cysteine methyltransferase domain"/>
    <property type="match status" value="1"/>
</dbReference>
<evidence type="ECO:0000313" key="15">
    <source>
        <dbReference type="EMBL" id="SEN72164.1"/>
    </source>
</evidence>
<keyword evidence="13" id="KW-0479">Metal-binding</keyword>
<dbReference type="Gene3D" id="1.10.10.10">
    <property type="entry name" value="Winged helix-like DNA-binding domain superfamily/Winged helix DNA-binding domain"/>
    <property type="match status" value="1"/>
</dbReference>
<dbReference type="GO" id="GO:0008270">
    <property type="term" value="F:zinc ion binding"/>
    <property type="evidence" value="ECO:0007669"/>
    <property type="project" value="InterPro"/>
</dbReference>
<keyword evidence="7" id="KW-0805">Transcription regulation</keyword>
<dbReference type="InterPro" id="IPR014048">
    <property type="entry name" value="MethylDNA_cys_MeTrfase_DNA-bd"/>
</dbReference>
<dbReference type="PANTHER" id="PTHR10815:SF5">
    <property type="entry name" value="METHYLATED-DNA--PROTEIN-CYSTEINE METHYLTRANSFERASE"/>
    <property type="match status" value="1"/>
</dbReference>
<keyword evidence="16" id="KW-1185">Reference proteome</keyword>
<dbReference type="SUPFAM" id="SSF53155">
    <property type="entry name" value="Methylated DNA-protein cysteine methyltransferase domain"/>
    <property type="match status" value="1"/>
</dbReference>
<evidence type="ECO:0000256" key="11">
    <source>
        <dbReference type="ARBA" id="ARBA00049348"/>
    </source>
</evidence>
<dbReference type="PANTHER" id="PTHR10815">
    <property type="entry name" value="METHYLATED-DNA--PROTEIN-CYSTEINE METHYLTRANSFERASE"/>
    <property type="match status" value="1"/>
</dbReference>
<dbReference type="GO" id="GO:0003908">
    <property type="term" value="F:methylated-DNA-[protein]-cysteine S-methyltransferase activity"/>
    <property type="evidence" value="ECO:0007669"/>
    <property type="project" value="UniProtKB-EC"/>
</dbReference>
<comment type="similarity">
    <text evidence="2">Belongs to the MGMT family.</text>
</comment>
<evidence type="ECO:0000256" key="2">
    <source>
        <dbReference type="ARBA" id="ARBA00008711"/>
    </source>
</evidence>
<keyword evidence="9" id="KW-0804">Transcription</keyword>
<dbReference type="InterPro" id="IPR036388">
    <property type="entry name" value="WH-like_DNA-bd_sf"/>
</dbReference>
<keyword evidence="5 15" id="KW-0808">Transferase</keyword>
<dbReference type="PROSITE" id="PS00374">
    <property type="entry name" value="MGMT"/>
    <property type="match status" value="1"/>
</dbReference>
<dbReference type="STRING" id="34002.SAMN04489859_101447"/>
<dbReference type="SUPFAM" id="SSF57884">
    <property type="entry name" value="Ada DNA repair protein, N-terminal domain (N-Ada 10)"/>
    <property type="match status" value="1"/>
</dbReference>
<dbReference type="OrthoDB" id="9802228at2"/>
<dbReference type="PROSITE" id="PS01124">
    <property type="entry name" value="HTH_ARAC_FAMILY_2"/>
    <property type="match status" value="1"/>
</dbReference>
<keyword evidence="8" id="KW-0010">Activator</keyword>
<feature type="binding site" evidence="13">
    <location>
        <position position="70"/>
    </location>
    <ligand>
        <name>Zn(2+)</name>
        <dbReference type="ChEBI" id="CHEBI:29105"/>
    </ligand>
</feature>
<dbReference type="Gene3D" id="1.10.10.60">
    <property type="entry name" value="Homeodomain-like"/>
    <property type="match status" value="1"/>
</dbReference>
<comment type="cofactor">
    <cofactor evidence="13">
        <name>Zn(2+)</name>
        <dbReference type="ChEBI" id="CHEBI:29105"/>
    </cofactor>
    <text evidence="13">Binds 1 zinc ion per subunit.</text>
</comment>
<evidence type="ECO:0000256" key="6">
    <source>
        <dbReference type="ARBA" id="ARBA00022763"/>
    </source>
</evidence>
<proteinExistence type="inferred from homology"/>
<dbReference type="Proteomes" id="UP000199054">
    <property type="component" value="Unassembled WGS sequence"/>
</dbReference>
<dbReference type="GO" id="GO:0006281">
    <property type="term" value="P:DNA repair"/>
    <property type="evidence" value="ECO:0007669"/>
    <property type="project" value="UniProtKB-KW"/>
</dbReference>
<evidence type="ECO:0000259" key="14">
    <source>
        <dbReference type="PROSITE" id="PS01124"/>
    </source>
</evidence>
<feature type="binding site" evidence="13">
    <location>
        <position position="36"/>
    </location>
    <ligand>
        <name>Zn(2+)</name>
        <dbReference type="ChEBI" id="CHEBI:29105"/>
    </ligand>
</feature>
<keyword evidence="6" id="KW-0227">DNA damage</keyword>
<dbReference type="Gene3D" id="3.40.10.10">
    <property type="entry name" value="DNA Methylphosphotriester Repair Domain"/>
    <property type="match status" value="1"/>
</dbReference>
<evidence type="ECO:0000256" key="1">
    <source>
        <dbReference type="ARBA" id="ARBA00001286"/>
    </source>
</evidence>
<dbReference type="InterPro" id="IPR009057">
    <property type="entry name" value="Homeodomain-like_sf"/>
</dbReference>
<dbReference type="InterPro" id="IPR035451">
    <property type="entry name" value="Ada-like_dom_sf"/>
</dbReference>
<dbReference type="AlphaFoldDB" id="A0A1H8IUA6"/>
<evidence type="ECO:0000313" key="16">
    <source>
        <dbReference type="Proteomes" id="UP000199054"/>
    </source>
</evidence>
<comment type="catalytic activity">
    <reaction evidence="11">
        <text>a 6-O-methyl-2'-deoxyguanosine in DNA + L-cysteinyl-[protein] = S-methyl-L-cysteinyl-[protein] + a 2'-deoxyguanosine in DNA</text>
        <dbReference type="Rhea" id="RHEA:24000"/>
        <dbReference type="Rhea" id="RHEA-COMP:10131"/>
        <dbReference type="Rhea" id="RHEA-COMP:10132"/>
        <dbReference type="Rhea" id="RHEA-COMP:11367"/>
        <dbReference type="Rhea" id="RHEA-COMP:11368"/>
        <dbReference type="ChEBI" id="CHEBI:29950"/>
        <dbReference type="ChEBI" id="CHEBI:82612"/>
        <dbReference type="ChEBI" id="CHEBI:85445"/>
        <dbReference type="ChEBI" id="CHEBI:85448"/>
        <dbReference type="EC" id="2.1.1.63"/>
    </reaction>
</comment>
<dbReference type="CDD" id="cd06445">
    <property type="entry name" value="ATase"/>
    <property type="match status" value="1"/>
</dbReference>
<dbReference type="Pfam" id="PF01035">
    <property type="entry name" value="DNA_binding_1"/>
    <property type="match status" value="1"/>
</dbReference>
<dbReference type="Pfam" id="PF12833">
    <property type="entry name" value="HTH_18"/>
    <property type="match status" value="1"/>
</dbReference>
<sequence>MLDLPDHETLYAALTARDARFEGRAFVGVITTGIFCRLTCPARKPRPENCRWFASPADALAQGFRPCMRCHPTGSEADRIIADLAPRLQAQPERNWTEADLAALGYDPSTVRRAFRRHFGQSFLQMSRAARLRSGLKTMTKGSPMIEAQLDAGFDSASGFRAAFQRLFGHPPHEWRGPADLRADWIDTPLGGMIAIADDEALHLLEFIDRKALPQGLRKLSVLVGGRIGLGRTGLHDRTEAELRDYFAGRNQLFSLPVRLHGTEFQNLVWRALQQIPAGETRSYAQLATAIGKPTAIRAVARANATNRLALVVPCHRVIGADGTLTGYAGGLWRKERLIAAEQAYGGSDTGHLDLSGVDGGRASL</sequence>
<dbReference type="InterPro" id="IPR036217">
    <property type="entry name" value="MethylDNA_cys_MeTrfase_DNAb"/>
</dbReference>
<keyword evidence="10" id="KW-0234">DNA repair</keyword>
<dbReference type="FunFam" id="1.10.10.10:FF:000214">
    <property type="entry name" value="Methylated-DNA--protein-cysteine methyltransferase"/>
    <property type="match status" value="1"/>
</dbReference>
<accession>A0A1H8IUA6</accession>
<dbReference type="EMBL" id="FODE01000014">
    <property type="protein sequence ID" value="SEN72164.1"/>
    <property type="molecule type" value="Genomic_DNA"/>
</dbReference>
<evidence type="ECO:0000256" key="3">
    <source>
        <dbReference type="ARBA" id="ARBA00011918"/>
    </source>
</evidence>
<evidence type="ECO:0000256" key="12">
    <source>
        <dbReference type="PIRSR" id="PIRSR000409-1"/>
    </source>
</evidence>
<evidence type="ECO:0000256" key="5">
    <source>
        <dbReference type="ARBA" id="ARBA00022679"/>
    </source>
</evidence>
<dbReference type="InterPro" id="IPR016221">
    <property type="entry name" value="Bifunct_regulatory_prot_Ada"/>
</dbReference>
<evidence type="ECO:0000256" key="4">
    <source>
        <dbReference type="ARBA" id="ARBA00022603"/>
    </source>
</evidence>
<feature type="active site" description="Nucleophile; methyl group acceptor from either O6-methylguanine or O4-methylthymine" evidence="12">
    <location>
        <position position="315"/>
    </location>
</feature>
<dbReference type="GO" id="GO:0032259">
    <property type="term" value="P:methylation"/>
    <property type="evidence" value="ECO:0007669"/>
    <property type="project" value="UniProtKB-KW"/>
</dbReference>
<dbReference type="PIRSF" id="PIRSF000409">
    <property type="entry name" value="Ada"/>
    <property type="match status" value="1"/>
</dbReference>
<dbReference type="GO" id="GO:0043565">
    <property type="term" value="F:sequence-specific DNA binding"/>
    <property type="evidence" value="ECO:0007669"/>
    <property type="project" value="InterPro"/>
</dbReference>